<dbReference type="EMBL" id="MNBE01000277">
    <property type="protein sequence ID" value="OKP11470.1"/>
    <property type="molecule type" value="Genomic_DNA"/>
</dbReference>
<protein>
    <recommendedName>
        <fullName evidence="1">N-acetyltransferase domain-containing protein</fullName>
    </recommendedName>
</protein>
<sequence>MAQSSIFLFPIREISNDRVKLVPFNPDHHTRTFFRLSSSHPELYTHMPMGPWDLEEALKAEFYSQSQTQLLSFSNPTSFAFAIIDKTRPPSPDDPEGELAGTISLVRTSDTHLCTEIGFIIILPPYQRTHIAKNAVGLALQYSLEASENGGLGLRRVHWRTSTMNIASARLAEKMGFEKIGVVPWHMRFIKGKLRAKTGNGKDLPPRSDHEDLWRDTIDYSLSWERWESFAREETQKQIAL</sequence>
<dbReference type="InterPro" id="IPR051908">
    <property type="entry name" value="Ribosomal_N-acetyltransferase"/>
</dbReference>
<name>A0A1Q5UG67_9EURO</name>
<accession>A0A1Q5UG67</accession>
<evidence type="ECO:0000259" key="1">
    <source>
        <dbReference type="PROSITE" id="PS51186"/>
    </source>
</evidence>
<dbReference type="Gene3D" id="3.40.630.30">
    <property type="match status" value="1"/>
</dbReference>
<dbReference type="PANTHER" id="PTHR43441:SF5">
    <property type="entry name" value="FAMILY ACETYLTRANSFERASE, PUTATIVE-RELATED"/>
    <property type="match status" value="1"/>
</dbReference>
<reference evidence="2 3" key="1">
    <citation type="submission" date="2016-10" db="EMBL/GenBank/DDBJ databases">
        <title>Genome sequence of the ascomycete fungus Penicillium subrubescens.</title>
        <authorList>
            <person name="De Vries R.P."/>
            <person name="Peng M."/>
            <person name="Dilokpimol A."/>
            <person name="Hilden K."/>
            <person name="Makela M.R."/>
            <person name="Grigoriev I."/>
            <person name="Riley R."/>
            <person name="Granchi Z."/>
        </authorList>
    </citation>
    <scope>NUCLEOTIDE SEQUENCE [LARGE SCALE GENOMIC DNA]</scope>
    <source>
        <strain evidence="2 3">CBS 132785</strain>
    </source>
</reference>
<dbReference type="GO" id="GO:1990189">
    <property type="term" value="F:protein N-terminal-serine acetyltransferase activity"/>
    <property type="evidence" value="ECO:0007669"/>
    <property type="project" value="TreeGrafter"/>
</dbReference>
<keyword evidence="3" id="KW-1185">Reference proteome</keyword>
<proteinExistence type="predicted"/>
<dbReference type="PANTHER" id="PTHR43441">
    <property type="entry name" value="RIBOSOMAL-PROTEIN-SERINE ACETYLTRANSFERASE"/>
    <property type="match status" value="1"/>
</dbReference>
<organism evidence="2 3">
    <name type="scientific">Penicillium subrubescens</name>
    <dbReference type="NCBI Taxonomy" id="1316194"/>
    <lineage>
        <taxon>Eukaryota</taxon>
        <taxon>Fungi</taxon>
        <taxon>Dikarya</taxon>
        <taxon>Ascomycota</taxon>
        <taxon>Pezizomycotina</taxon>
        <taxon>Eurotiomycetes</taxon>
        <taxon>Eurotiomycetidae</taxon>
        <taxon>Eurotiales</taxon>
        <taxon>Aspergillaceae</taxon>
        <taxon>Penicillium</taxon>
    </lineage>
</organism>
<dbReference type="Proteomes" id="UP000186955">
    <property type="component" value="Unassembled WGS sequence"/>
</dbReference>
<dbReference type="GO" id="GO:0008999">
    <property type="term" value="F:protein-N-terminal-alanine acetyltransferase activity"/>
    <property type="evidence" value="ECO:0007669"/>
    <property type="project" value="TreeGrafter"/>
</dbReference>
<dbReference type="AlphaFoldDB" id="A0A1Q5UG67"/>
<dbReference type="SUPFAM" id="SSF55729">
    <property type="entry name" value="Acyl-CoA N-acyltransferases (Nat)"/>
    <property type="match status" value="1"/>
</dbReference>
<evidence type="ECO:0000313" key="2">
    <source>
        <dbReference type="EMBL" id="OKP11470.1"/>
    </source>
</evidence>
<dbReference type="PROSITE" id="PS51186">
    <property type="entry name" value="GNAT"/>
    <property type="match status" value="1"/>
</dbReference>
<feature type="domain" description="N-acetyltransferase" evidence="1">
    <location>
        <begin position="41"/>
        <end position="196"/>
    </location>
</feature>
<gene>
    <name evidence="2" type="ORF">PENSUB_2956</name>
</gene>
<dbReference type="InterPro" id="IPR000182">
    <property type="entry name" value="GNAT_dom"/>
</dbReference>
<dbReference type="Pfam" id="PF13302">
    <property type="entry name" value="Acetyltransf_3"/>
    <property type="match status" value="1"/>
</dbReference>
<evidence type="ECO:0000313" key="3">
    <source>
        <dbReference type="Proteomes" id="UP000186955"/>
    </source>
</evidence>
<dbReference type="CDD" id="cd04301">
    <property type="entry name" value="NAT_SF"/>
    <property type="match status" value="1"/>
</dbReference>
<comment type="caution">
    <text evidence="2">The sequence shown here is derived from an EMBL/GenBank/DDBJ whole genome shotgun (WGS) entry which is preliminary data.</text>
</comment>
<dbReference type="InterPro" id="IPR016181">
    <property type="entry name" value="Acyl_CoA_acyltransferase"/>
</dbReference>